<evidence type="ECO:0000313" key="1">
    <source>
        <dbReference type="EMBL" id="AZQ44805.1"/>
    </source>
</evidence>
<dbReference type="CDD" id="cd07821">
    <property type="entry name" value="PYR_PYL_RCAR_like"/>
    <property type="match status" value="1"/>
</dbReference>
<proteinExistence type="predicted"/>
<dbReference type="Proteomes" id="UP000279600">
    <property type="component" value="Chromosome"/>
</dbReference>
<dbReference type="InterPro" id="IPR023393">
    <property type="entry name" value="START-like_dom_sf"/>
</dbReference>
<dbReference type="KEGG" id="noj:EJ995_11385"/>
<name>A0A3S9MZW2_9FLAO</name>
<gene>
    <name evidence="1" type="ORF">EJ995_11385</name>
</gene>
<reference evidence="1 2" key="1">
    <citation type="submission" date="2018-12" db="EMBL/GenBank/DDBJ databases">
        <title>Complete genome of Nonlabens sp. MJ115.</title>
        <authorList>
            <person name="Choi H.S."/>
            <person name="Jung J."/>
        </authorList>
    </citation>
    <scope>NUCLEOTIDE SEQUENCE [LARGE SCALE GENOMIC DNA]</scope>
    <source>
        <strain evidence="1 2">MJ115</strain>
    </source>
</reference>
<organism evidence="1 2">
    <name type="scientific">Nonlabens ponticola</name>
    <dbReference type="NCBI Taxonomy" id="2496866"/>
    <lineage>
        <taxon>Bacteria</taxon>
        <taxon>Pseudomonadati</taxon>
        <taxon>Bacteroidota</taxon>
        <taxon>Flavobacteriia</taxon>
        <taxon>Flavobacteriales</taxon>
        <taxon>Flavobacteriaceae</taxon>
        <taxon>Nonlabens</taxon>
    </lineage>
</organism>
<dbReference type="OrthoDB" id="1462188at2"/>
<dbReference type="RefSeq" id="WP_126448520.1">
    <property type="nucleotide sequence ID" value="NZ_CP034549.1"/>
</dbReference>
<dbReference type="SUPFAM" id="SSF55961">
    <property type="entry name" value="Bet v1-like"/>
    <property type="match status" value="1"/>
</dbReference>
<dbReference type="Pfam" id="PF10604">
    <property type="entry name" value="Polyketide_cyc2"/>
    <property type="match status" value="1"/>
</dbReference>
<evidence type="ECO:0000313" key="2">
    <source>
        <dbReference type="Proteomes" id="UP000279600"/>
    </source>
</evidence>
<dbReference type="Gene3D" id="3.30.530.20">
    <property type="match status" value="1"/>
</dbReference>
<dbReference type="EMBL" id="CP034549">
    <property type="protein sequence ID" value="AZQ44805.1"/>
    <property type="molecule type" value="Genomic_DNA"/>
</dbReference>
<dbReference type="AlphaFoldDB" id="A0A3S9MZW2"/>
<dbReference type="InterPro" id="IPR019587">
    <property type="entry name" value="Polyketide_cyclase/dehydratase"/>
</dbReference>
<keyword evidence="2" id="KW-1185">Reference proteome</keyword>
<protein>
    <submittedName>
        <fullName evidence="1">SRPBCC family protein</fullName>
    </submittedName>
</protein>
<sequence length="167" mass="18816">MEIKKTVHINATAAAVWKTLYENYGQACDWASTVNESQLRKVSGSQHGGRTCSTSLGQVSEILDHVNEEKMELSYHVDDTPFIMKSAQADWKVTPTAVNTSSVSMHMNMELATLPKILMGWMIKPKVRKDIDQTLEDLKFYVENGKQSEAKKKSDAKYFKKKGRKAA</sequence>
<accession>A0A3S9MZW2</accession>